<protein>
    <submittedName>
        <fullName evidence="1">Uncharacterized protein</fullName>
    </submittedName>
</protein>
<keyword evidence="2" id="KW-1185">Reference proteome</keyword>
<dbReference type="EMBL" id="PZQS01000011">
    <property type="protein sequence ID" value="PVD22601.1"/>
    <property type="molecule type" value="Genomic_DNA"/>
</dbReference>
<gene>
    <name evidence="1" type="ORF">C0Q70_18419</name>
</gene>
<proteinExistence type="predicted"/>
<dbReference type="AlphaFoldDB" id="A0A2T7NN48"/>
<evidence type="ECO:0000313" key="1">
    <source>
        <dbReference type="EMBL" id="PVD22601.1"/>
    </source>
</evidence>
<sequence length="454" mass="52220">MNILVNGGHQNLTLTLKEKFELNFYFVDGLKDAQNITVYVQHRLPGSTVFNSKCILKYSRENCTSTTTLCRCMGPPLANYSLSKVFTQEDAGTWVVTLWKAQNQVKETIDIFVEARRLVGIRKERRVGFDHTASDCISFLPKKQTGTECRTWQLYTDSQNISVESGVESNIDFFLSDYRHLEKDIRIIVQRRGSNKIYETKCQLNHSATRCTREYGPCECVGERSESYQYRLKMNFSEQDGGLGTLLLTIFNYSQTAVNVQNSERANRNAFRRPASTMRYSDHNATDSKDIDSSFSTSRTKHILVNGGRQNLTLKFNESFNLQFSFPDPMEDDEGIILVQHRPLYAAVFGRRCVIVRSPKNCSSSMELCRCLGPPFGMYSLRKVVTKEDYGTWLINLWKAHHEREETLYITVEDCRMWKMQTDSHDITVENGVESNIDFFLTDYRSLNIVACGN</sequence>
<evidence type="ECO:0000313" key="2">
    <source>
        <dbReference type="Proteomes" id="UP000245119"/>
    </source>
</evidence>
<organism evidence="1 2">
    <name type="scientific">Pomacea canaliculata</name>
    <name type="common">Golden apple snail</name>
    <dbReference type="NCBI Taxonomy" id="400727"/>
    <lineage>
        <taxon>Eukaryota</taxon>
        <taxon>Metazoa</taxon>
        <taxon>Spiralia</taxon>
        <taxon>Lophotrochozoa</taxon>
        <taxon>Mollusca</taxon>
        <taxon>Gastropoda</taxon>
        <taxon>Caenogastropoda</taxon>
        <taxon>Architaenioglossa</taxon>
        <taxon>Ampullarioidea</taxon>
        <taxon>Ampullariidae</taxon>
        <taxon>Pomacea</taxon>
    </lineage>
</organism>
<comment type="caution">
    <text evidence="1">The sequence shown here is derived from an EMBL/GenBank/DDBJ whole genome shotgun (WGS) entry which is preliminary data.</text>
</comment>
<dbReference type="Proteomes" id="UP000245119">
    <property type="component" value="Linkage Group LG11"/>
</dbReference>
<accession>A0A2T7NN48</accession>
<reference evidence="1 2" key="1">
    <citation type="submission" date="2018-04" db="EMBL/GenBank/DDBJ databases">
        <title>The genome of golden apple snail Pomacea canaliculata provides insight into stress tolerance and invasive adaptation.</title>
        <authorList>
            <person name="Liu C."/>
            <person name="Liu B."/>
            <person name="Ren Y."/>
            <person name="Zhang Y."/>
            <person name="Wang H."/>
            <person name="Li S."/>
            <person name="Jiang F."/>
            <person name="Yin L."/>
            <person name="Zhang G."/>
            <person name="Qian W."/>
            <person name="Fan W."/>
        </authorList>
    </citation>
    <scope>NUCLEOTIDE SEQUENCE [LARGE SCALE GENOMIC DNA]</scope>
    <source>
        <strain evidence="1">SZHN2017</strain>
        <tissue evidence="1">Muscle</tissue>
    </source>
</reference>
<name>A0A2T7NN48_POMCA</name>